<dbReference type="InterPro" id="IPR038770">
    <property type="entry name" value="Na+/solute_symporter_sf"/>
</dbReference>
<keyword evidence="4 10" id="KW-0812">Transmembrane</keyword>
<keyword evidence="7" id="KW-0406">Ion transport</keyword>
<dbReference type="Pfam" id="PF00999">
    <property type="entry name" value="Na_H_Exchanger"/>
    <property type="match status" value="1"/>
</dbReference>
<feature type="transmembrane region" description="Helical" evidence="10">
    <location>
        <begin position="170"/>
        <end position="187"/>
    </location>
</feature>
<sequence length="392" mass="41695">MGNVWLVSALWLGLALIASIVSIRVAISVALIEIMVGAVAGNTIGLTLTEWVNFLAGFGAILLTFLAGTEIDPQVVRRHFRSSMSIGAVGFLAPYLGVLLYARYLLGWPWPQAQIAGISLSTTSVAVVYAVMVETGFNKTEIGKIILAACFVNDLGTVLALGIVFAHYDLWLALFGALTAVALALLPRFAPWFFKAVGHRVSEPETKFVALVLLGLGGMATLAGSEAVLPAYLVGMALAPSFLADPELPHRMRIIAFTILTPFYFLKAGSLVDFTAVAAAAGLIVVLLVVKLATKFVGILPLTRAFRFEPREGMYTTLLMSTGLTFGTISALFGLTNGILDRAQYTILVTAVIGSAVVPTLIAQRWFQPAFQPIRAEIPPGAKAALDRPASS</sequence>
<dbReference type="Gene3D" id="1.20.1530.20">
    <property type="match status" value="1"/>
</dbReference>
<keyword evidence="5 10" id="KW-1133">Transmembrane helix</keyword>
<protein>
    <submittedName>
        <fullName evidence="12">Cation:proton antiporter</fullName>
    </submittedName>
</protein>
<dbReference type="EMBL" id="JBBLZC010000017">
    <property type="protein sequence ID" value="MEK0084685.1"/>
    <property type="molecule type" value="Genomic_DNA"/>
</dbReference>
<feature type="transmembrane region" description="Helical" evidence="10">
    <location>
        <begin position="51"/>
        <end position="71"/>
    </location>
</feature>
<keyword evidence="8 10" id="KW-0472">Membrane</keyword>
<evidence type="ECO:0000256" key="2">
    <source>
        <dbReference type="ARBA" id="ARBA00022448"/>
    </source>
</evidence>
<feature type="transmembrane region" description="Helical" evidence="10">
    <location>
        <begin position="208"/>
        <end position="233"/>
    </location>
</feature>
<evidence type="ECO:0000256" key="3">
    <source>
        <dbReference type="ARBA" id="ARBA00022449"/>
    </source>
</evidence>
<organism evidence="12 13">
    <name type="scientific">Benzoatithermus flavus</name>
    <dbReference type="NCBI Taxonomy" id="3108223"/>
    <lineage>
        <taxon>Bacteria</taxon>
        <taxon>Pseudomonadati</taxon>
        <taxon>Pseudomonadota</taxon>
        <taxon>Alphaproteobacteria</taxon>
        <taxon>Geminicoccales</taxon>
        <taxon>Geminicoccaceae</taxon>
        <taxon>Benzoatithermus</taxon>
    </lineage>
</organism>
<evidence type="ECO:0000313" key="13">
    <source>
        <dbReference type="Proteomes" id="UP001375743"/>
    </source>
</evidence>
<evidence type="ECO:0000256" key="8">
    <source>
        <dbReference type="ARBA" id="ARBA00023136"/>
    </source>
</evidence>
<feature type="transmembrane region" description="Helical" evidence="10">
    <location>
        <begin position="114"/>
        <end position="133"/>
    </location>
</feature>
<accession>A0ABU8XU07</accession>
<dbReference type="PANTHER" id="PTHR43562:SF3">
    <property type="entry name" value="SODIUM ION_PROTON EXCHANGER (EUROFUNG)"/>
    <property type="match status" value="1"/>
</dbReference>
<evidence type="ECO:0000256" key="6">
    <source>
        <dbReference type="ARBA" id="ARBA00023053"/>
    </source>
</evidence>
<evidence type="ECO:0000256" key="5">
    <source>
        <dbReference type="ARBA" id="ARBA00022989"/>
    </source>
</evidence>
<comment type="subcellular location">
    <subcellularLocation>
        <location evidence="1">Membrane</location>
        <topology evidence="1">Multi-pass membrane protein</topology>
    </subcellularLocation>
</comment>
<dbReference type="RefSeq" id="WP_418160537.1">
    <property type="nucleotide sequence ID" value="NZ_JBBLZC010000017.1"/>
</dbReference>
<feature type="transmembrane region" description="Helical" evidence="10">
    <location>
        <begin position="345"/>
        <end position="363"/>
    </location>
</feature>
<feature type="transmembrane region" description="Helical" evidence="10">
    <location>
        <begin position="83"/>
        <end position="102"/>
    </location>
</feature>
<keyword evidence="6" id="KW-0915">Sodium</keyword>
<evidence type="ECO:0000259" key="11">
    <source>
        <dbReference type="Pfam" id="PF00999"/>
    </source>
</evidence>
<keyword evidence="2" id="KW-0813">Transport</keyword>
<keyword evidence="13" id="KW-1185">Reference proteome</keyword>
<dbReference type="PANTHER" id="PTHR43562">
    <property type="entry name" value="NAPA-TYPE SODIUM/HYDROGEN ANTIPORTER"/>
    <property type="match status" value="1"/>
</dbReference>
<name>A0ABU8XU07_9PROT</name>
<evidence type="ECO:0000256" key="1">
    <source>
        <dbReference type="ARBA" id="ARBA00004141"/>
    </source>
</evidence>
<gene>
    <name evidence="12" type="ORF">U1T56_16140</name>
</gene>
<feature type="transmembrane region" description="Helical" evidence="10">
    <location>
        <begin position="274"/>
        <end position="293"/>
    </location>
</feature>
<feature type="transmembrane region" description="Helical" evidence="10">
    <location>
        <begin position="145"/>
        <end position="164"/>
    </location>
</feature>
<proteinExistence type="predicted"/>
<evidence type="ECO:0000256" key="4">
    <source>
        <dbReference type="ARBA" id="ARBA00022692"/>
    </source>
</evidence>
<comment type="caution">
    <text evidence="12">The sequence shown here is derived from an EMBL/GenBank/DDBJ whole genome shotgun (WGS) entry which is preliminary data.</text>
</comment>
<evidence type="ECO:0000256" key="9">
    <source>
        <dbReference type="ARBA" id="ARBA00023201"/>
    </source>
</evidence>
<evidence type="ECO:0000256" key="10">
    <source>
        <dbReference type="SAM" id="Phobius"/>
    </source>
</evidence>
<feature type="transmembrane region" description="Helical" evidence="10">
    <location>
        <begin position="314"/>
        <end position="333"/>
    </location>
</feature>
<evidence type="ECO:0000256" key="7">
    <source>
        <dbReference type="ARBA" id="ARBA00023065"/>
    </source>
</evidence>
<dbReference type="Proteomes" id="UP001375743">
    <property type="component" value="Unassembled WGS sequence"/>
</dbReference>
<keyword evidence="3" id="KW-0050">Antiport</keyword>
<evidence type="ECO:0000313" key="12">
    <source>
        <dbReference type="EMBL" id="MEK0084685.1"/>
    </source>
</evidence>
<dbReference type="InterPro" id="IPR006153">
    <property type="entry name" value="Cation/H_exchanger_TM"/>
</dbReference>
<reference evidence="12 13" key="1">
    <citation type="submission" date="2024-01" db="EMBL/GenBank/DDBJ databases">
        <title>Multi-omics insights into the function and evolution of sodium benzoate biodegradation pathways in Benzoatithermus flavus gen. nov., sp. nov. from hot spring.</title>
        <authorList>
            <person name="Hu C.-J."/>
            <person name="Li W.-J."/>
        </authorList>
    </citation>
    <scope>NUCLEOTIDE SEQUENCE [LARGE SCALE GENOMIC DNA]</scope>
    <source>
        <strain evidence="12 13">SYSU G07066</strain>
    </source>
</reference>
<feature type="domain" description="Cation/H+ exchanger transmembrane" evidence="11">
    <location>
        <begin position="14"/>
        <end position="362"/>
    </location>
</feature>
<keyword evidence="9" id="KW-0739">Sodium transport</keyword>